<protein>
    <submittedName>
        <fullName evidence="1">Uncharacterized protein</fullName>
    </submittedName>
</protein>
<dbReference type="Proteomes" id="UP000242457">
    <property type="component" value="Unassembled WGS sequence"/>
</dbReference>
<organism evidence="1 2">
    <name type="scientific">Apis cerana cerana</name>
    <name type="common">Oriental honeybee</name>
    <dbReference type="NCBI Taxonomy" id="94128"/>
    <lineage>
        <taxon>Eukaryota</taxon>
        <taxon>Metazoa</taxon>
        <taxon>Ecdysozoa</taxon>
        <taxon>Arthropoda</taxon>
        <taxon>Hexapoda</taxon>
        <taxon>Insecta</taxon>
        <taxon>Pterygota</taxon>
        <taxon>Neoptera</taxon>
        <taxon>Endopterygota</taxon>
        <taxon>Hymenoptera</taxon>
        <taxon>Apocrita</taxon>
        <taxon>Aculeata</taxon>
        <taxon>Apoidea</taxon>
        <taxon>Anthophila</taxon>
        <taxon>Apidae</taxon>
        <taxon>Apis</taxon>
    </lineage>
</organism>
<gene>
    <name evidence="1" type="ORF">APICC_07284</name>
</gene>
<reference evidence="1 2" key="1">
    <citation type="submission" date="2014-07" db="EMBL/GenBank/DDBJ databases">
        <title>Genomic and transcriptomic analysis on Apis cerana provide comprehensive insights into honey bee biology.</title>
        <authorList>
            <person name="Diao Q."/>
            <person name="Sun L."/>
            <person name="Zheng H."/>
            <person name="Zheng H."/>
            <person name="Xu S."/>
            <person name="Wang S."/>
            <person name="Zeng Z."/>
            <person name="Hu F."/>
            <person name="Su S."/>
            <person name="Wu J."/>
        </authorList>
    </citation>
    <scope>NUCLEOTIDE SEQUENCE [LARGE SCALE GENOMIC DNA]</scope>
    <source>
        <tissue evidence="1">Pupae without intestine</tissue>
    </source>
</reference>
<evidence type="ECO:0000313" key="1">
    <source>
        <dbReference type="EMBL" id="PBC32907.1"/>
    </source>
</evidence>
<evidence type="ECO:0000313" key="2">
    <source>
        <dbReference type="Proteomes" id="UP000242457"/>
    </source>
</evidence>
<keyword evidence="2" id="KW-1185">Reference proteome</keyword>
<proteinExistence type="predicted"/>
<name>A0A2A3EMH5_APICC</name>
<sequence length="127" mass="15117">MKRQISRITVSSMTDRRIDSGLFTRRAIKNTLSTVRGLYGKLRREVIHVNDKIMRQSRVNEIGGRMTAFRMHIDDEELRNLRNENLENELKELAMKMNRNYFHDVPLGRRLLDEEEDGEEDRGIEDR</sequence>
<dbReference type="EMBL" id="KZ288210">
    <property type="protein sequence ID" value="PBC32907.1"/>
    <property type="molecule type" value="Genomic_DNA"/>
</dbReference>
<dbReference type="AlphaFoldDB" id="A0A2A3EMH5"/>
<dbReference type="OrthoDB" id="7616316at2759"/>
<accession>A0A2A3EMH5</accession>